<sequence length="88" mass="10522">MSDIPERIQLTTAPFDARFPNCNQTKNCWQNYVDYHKCIDDKGEEYKPCQQFKKVFTTLCPMKWVEDWDEQRENGVFVPLMARKDSSH</sequence>
<name>A0A4P9WXR1_9FUNG</name>
<comment type="function">
    <text evidence="5">Component of the cytochrome c oxidase, the last enzyme in the mitochondrial electron transport chain which drives oxidative phosphorylation.</text>
</comment>
<comment type="subcellular location">
    <subcellularLocation>
        <location evidence="1">Mitochondrion</location>
    </subcellularLocation>
</comment>
<evidence type="ECO:0000313" key="10">
    <source>
        <dbReference type="Proteomes" id="UP000274922"/>
    </source>
</evidence>
<dbReference type="InterPro" id="IPR048280">
    <property type="entry name" value="COX6B-like"/>
</dbReference>
<dbReference type="CDD" id="cd00926">
    <property type="entry name" value="Cyt_c_Oxidase_VIb"/>
    <property type="match status" value="1"/>
</dbReference>
<organism evidence="7 9">
    <name type="scientific">Caulochytrium protostelioides</name>
    <dbReference type="NCBI Taxonomy" id="1555241"/>
    <lineage>
        <taxon>Eukaryota</taxon>
        <taxon>Fungi</taxon>
        <taxon>Fungi incertae sedis</taxon>
        <taxon>Chytridiomycota</taxon>
        <taxon>Chytridiomycota incertae sedis</taxon>
        <taxon>Chytridiomycetes</taxon>
        <taxon>Caulochytriales</taxon>
        <taxon>Caulochytriaceae</taxon>
        <taxon>Caulochytrium</taxon>
    </lineage>
</organism>
<evidence type="ECO:0000256" key="6">
    <source>
        <dbReference type="PIRSR" id="PIRSR000278-1"/>
    </source>
</evidence>
<keyword evidence="4 6" id="KW-1015">Disulfide bond</keyword>
<evidence type="ECO:0000313" key="8">
    <source>
        <dbReference type="EMBL" id="RKO98743.1"/>
    </source>
</evidence>
<dbReference type="STRING" id="1555241.A0A4P9WXR1"/>
<gene>
    <name evidence="7" type="ORF">CAUPRSCDRAFT_6465</name>
    <name evidence="8" type="ORF">CXG81DRAFT_28452</name>
</gene>
<protein>
    <recommendedName>
        <fullName evidence="5">Cytochrome c oxidase subunit</fullName>
    </recommendedName>
</protein>
<dbReference type="FunFam" id="1.10.10.140:FF:000001">
    <property type="entry name" value="Cytochrome c oxidase subunit 6B1"/>
    <property type="match status" value="1"/>
</dbReference>
<dbReference type="PANTHER" id="PTHR11387">
    <property type="entry name" value="CYTOCHROME C OXIDASE SUBUNIT 6B"/>
    <property type="match status" value="1"/>
</dbReference>
<dbReference type="AlphaFoldDB" id="A0A4P9WXR1"/>
<reference evidence="8" key="2">
    <citation type="submission" date="2018-04" db="EMBL/GenBank/DDBJ databases">
        <title>Leveraging single-cell genomics to expand the Fungal Tree of Life.</title>
        <authorList>
            <consortium name="DOE Joint Genome Institute"/>
            <person name="Ahrendt S.R."/>
            <person name="Quandt C.A."/>
            <person name="Ciobanu D."/>
            <person name="Clum A."/>
            <person name="Salamov A."/>
            <person name="Andreopoulos B."/>
            <person name="Cheng J.-F."/>
            <person name="Woyke T."/>
            <person name="Pelin A."/>
            <person name="Henrissat B."/>
            <person name="Benny G.L."/>
            <person name="Smith M.E."/>
            <person name="James T.Y."/>
            <person name="Grigoriev I.V."/>
        </authorList>
    </citation>
    <scope>NUCLEOTIDE SEQUENCE</scope>
    <source>
        <strain evidence="8">ATCC 52028</strain>
    </source>
</reference>
<dbReference type="InterPro" id="IPR003213">
    <property type="entry name" value="Cyt_c_oxidase_su6B"/>
</dbReference>
<dbReference type="GO" id="GO:0045277">
    <property type="term" value="C:respiratory chain complex IV"/>
    <property type="evidence" value="ECO:0007669"/>
    <property type="project" value="InterPro"/>
</dbReference>
<proteinExistence type="inferred from homology"/>
<dbReference type="Proteomes" id="UP000274922">
    <property type="component" value="Unassembled WGS sequence"/>
</dbReference>
<feature type="disulfide bond" evidence="6">
    <location>
        <begin position="28"/>
        <end position="60"/>
    </location>
</feature>
<comment type="similarity">
    <text evidence="2">Belongs to the cytochrome c oxidase subunit 6B family.</text>
</comment>
<dbReference type="Gene3D" id="1.10.10.140">
    <property type="entry name" value="Cytochrome c oxidase, subunit VIb"/>
    <property type="match status" value="1"/>
</dbReference>
<evidence type="ECO:0000256" key="1">
    <source>
        <dbReference type="ARBA" id="ARBA00004173"/>
    </source>
</evidence>
<accession>A0A4P9WXR1</accession>
<evidence type="ECO:0000256" key="4">
    <source>
        <dbReference type="ARBA" id="ARBA00023157"/>
    </source>
</evidence>
<evidence type="ECO:0000313" key="9">
    <source>
        <dbReference type="Proteomes" id="UP000268535"/>
    </source>
</evidence>
<evidence type="ECO:0000256" key="3">
    <source>
        <dbReference type="ARBA" id="ARBA00023128"/>
    </source>
</evidence>
<dbReference type="Pfam" id="PF02297">
    <property type="entry name" value="COX6B"/>
    <property type="match status" value="1"/>
</dbReference>
<reference evidence="9 10" key="1">
    <citation type="journal article" date="2018" name="Nat. Microbiol.">
        <title>Leveraging single-cell genomics to expand the fungal tree of life.</title>
        <authorList>
            <person name="Ahrendt S.R."/>
            <person name="Quandt C.A."/>
            <person name="Ciobanu D."/>
            <person name="Clum A."/>
            <person name="Salamov A."/>
            <person name="Andreopoulos B."/>
            <person name="Cheng J.F."/>
            <person name="Woyke T."/>
            <person name="Pelin A."/>
            <person name="Henrissat B."/>
            <person name="Reynolds N.K."/>
            <person name="Benny G.L."/>
            <person name="Smith M.E."/>
            <person name="James T.Y."/>
            <person name="Grigoriev I.V."/>
        </authorList>
    </citation>
    <scope>NUCLEOTIDE SEQUENCE [LARGE SCALE GENOMIC DNA]</scope>
    <source>
        <strain evidence="9 10">ATCC 52028</strain>
    </source>
</reference>
<dbReference type="InterPro" id="IPR036549">
    <property type="entry name" value="CX6/COA6-like_sf"/>
</dbReference>
<dbReference type="OrthoDB" id="1107506at2759"/>
<dbReference type="PROSITE" id="PS51808">
    <property type="entry name" value="CHCH"/>
    <property type="match status" value="1"/>
</dbReference>
<evidence type="ECO:0000256" key="5">
    <source>
        <dbReference type="PIRNR" id="PIRNR000278"/>
    </source>
</evidence>
<evidence type="ECO:0000313" key="7">
    <source>
        <dbReference type="EMBL" id="RKO97472.1"/>
    </source>
</evidence>
<dbReference type="Proteomes" id="UP000268535">
    <property type="component" value="Unassembled WGS sequence"/>
</dbReference>
<reference evidence="7" key="3">
    <citation type="submission" date="2018-08" db="EMBL/GenBank/DDBJ databases">
        <title>Leveraging single-cell genomics to expand the Fungal Tree of Life.</title>
        <authorList>
            <consortium name="DOE Joint Genome Institute"/>
            <person name="Ahrendt S.R."/>
            <person name="Quandt C.A."/>
            <person name="Ciobanu D."/>
            <person name="Clum A."/>
            <person name="Salamov A."/>
            <person name="Andreopoulos B."/>
            <person name="Cheng J.-F."/>
            <person name="Woyke T."/>
            <person name="Pelin A."/>
            <person name="Henrissat B."/>
            <person name="Reynolds N."/>
            <person name="Benny G.L."/>
            <person name="Smith M.E."/>
            <person name="James T.Y."/>
            <person name="Grigoriev I.V."/>
        </authorList>
    </citation>
    <scope>NUCLEOTIDE SEQUENCE</scope>
    <source>
        <strain evidence="7">ATCC 52028</strain>
    </source>
</reference>
<dbReference type="PIRSF" id="PIRSF000278">
    <property type="entry name" value="Cyt_c_oxidase_6B"/>
    <property type="match status" value="1"/>
</dbReference>
<dbReference type="EMBL" id="ML009257">
    <property type="protein sequence ID" value="RKO97472.1"/>
    <property type="molecule type" value="Genomic_DNA"/>
</dbReference>
<dbReference type="GO" id="GO:0005739">
    <property type="term" value="C:mitochondrion"/>
    <property type="evidence" value="ECO:0007669"/>
    <property type="project" value="UniProtKB-SubCell"/>
</dbReference>
<feature type="disulfide bond" evidence="6">
    <location>
        <begin position="38"/>
        <end position="49"/>
    </location>
</feature>
<keyword evidence="3 5" id="KW-0496">Mitochondrion</keyword>
<dbReference type="EMBL" id="ML014370">
    <property type="protein sequence ID" value="RKO98743.1"/>
    <property type="molecule type" value="Genomic_DNA"/>
</dbReference>
<dbReference type="SUPFAM" id="SSF47694">
    <property type="entry name" value="Cytochrome c oxidase subunit h"/>
    <property type="match status" value="1"/>
</dbReference>
<evidence type="ECO:0000256" key="2">
    <source>
        <dbReference type="ARBA" id="ARBA00006425"/>
    </source>
</evidence>
<keyword evidence="10" id="KW-1185">Reference proteome</keyword>